<gene>
    <name evidence="1" type="ORF">CG710_020875</name>
</gene>
<dbReference type="OrthoDB" id="9791837at2"/>
<dbReference type="GO" id="GO:0032259">
    <property type="term" value="P:methylation"/>
    <property type="evidence" value="ECO:0007669"/>
    <property type="project" value="UniProtKB-KW"/>
</dbReference>
<name>A0A371J386_9FIRM</name>
<dbReference type="PANTHER" id="PTHR43861:SF6">
    <property type="entry name" value="METHYLTRANSFERASE TYPE 11"/>
    <property type="match status" value="1"/>
</dbReference>
<dbReference type="EMBL" id="NOKA02000113">
    <property type="protein sequence ID" value="RDY27251.1"/>
    <property type="molecule type" value="Genomic_DNA"/>
</dbReference>
<keyword evidence="1" id="KW-0489">Methyltransferase</keyword>
<dbReference type="Pfam" id="PF13489">
    <property type="entry name" value="Methyltransf_23"/>
    <property type="match status" value="1"/>
</dbReference>
<evidence type="ECO:0000313" key="1">
    <source>
        <dbReference type="EMBL" id="RDY27251.1"/>
    </source>
</evidence>
<keyword evidence="2" id="KW-1185">Reference proteome</keyword>
<keyword evidence="1" id="KW-0808">Transferase</keyword>
<reference evidence="1 2" key="1">
    <citation type="journal article" date="2017" name="Genome Announc.">
        <title>Draft Genome Sequence of a Sporulating and Motile Strain of Lachnotalea glycerini Isolated from Water in Quebec City, Canada.</title>
        <authorList>
            <person name="Maheux A.F."/>
            <person name="Boudreau D.K."/>
            <person name="Berube E."/>
            <person name="Boissinot M."/>
            <person name="Raymond F."/>
            <person name="Brodeur S."/>
            <person name="Corbeil J."/>
            <person name="Isabel S."/>
            <person name="Omar R.F."/>
            <person name="Bergeron M.G."/>
        </authorList>
    </citation>
    <scope>NUCLEOTIDE SEQUENCE [LARGE SCALE GENOMIC DNA]</scope>
    <source>
        <strain evidence="1 2">CCRI-19302</strain>
    </source>
</reference>
<protein>
    <submittedName>
        <fullName evidence="1">Class I SAM-dependent methyltransferase</fullName>
    </submittedName>
</protein>
<dbReference type="InterPro" id="IPR029063">
    <property type="entry name" value="SAM-dependent_MTases_sf"/>
</dbReference>
<dbReference type="Proteomes" id="UP000216411">
    <property type="component" value="Unassembled WGS sequence"/>
</dbReference>
<dbReference type="PANTHER" id="PTHR43861">
    <property type="entry name" value="TRANS-ACONITATE 2-METHYLTRANSFERASE-RELATED"/>
    <property type="match status" value="1"/>
</dbReference>
<dbReference type="GO" id="GO:0008168">
    <property type="term" value="F:methyltransferase activity"/>
    <property type="evidence" value="ECO:0007669"/>
    <property type="project" value="UniProtKB-KW"/>
</dbReference>
<dbReference type="SUPFAM" id="SSF53335">
    <property type="entry name" value="S-adenosyl-L-methionine-dependent methyltransferases"/>
    <property type="match status" value="1"/>
</dbReference>
<dbReference type="AlphaFoldDB" id="A0A371J386"/>
<evidence type="ECO:0000313" key="2">
    <source>
        <dbReference type="Proteomes" id="UP000216411"/>
    </source>
</evidence>
<sequence length="302" mass="35563">MSEAIIRCTLCGAENTEYIDTKIRNADEISGCKMYRCRNCDTHFMHPLPKNEELEEYYDGTFREEVHTQAYYEDERLTKVFNRFLVEAKTRVKRVEEDLDCKDEILEIGCSVGYFLSAVSEKVNGVYGTEWDSKARSYIERVIDNPKIKVAKNPEDFEKKFDKIFLFHVLEHIENPIIFLKRLKKLLRENGKIYIEVPNVDDILVKTFECKEFMDFYYKKAHIFNYNEKGLKYIFDHSGLISYEINFIHRYDISNHFQWLQHGKPGGKGLYEKVLGDEVNEAYVNALKKAKQTDTLFAIISA</sequence>
<accession>A0A371J386</accession>
<dbReference type="CDD" id="cd02440">
    <property type="entry name" value="AdoMet_MTases"/>
    <property type="match status" value="1"/>
</dbReference>
<organism evidence="1 2">
    <name type="scientific">Lachnotalea glycerini</name>
    <dbReference type="NCBI Taxonomy" id="1763509"/>
    <lineage>
        <taxon>Bacteria</taxon>
        <taxon>Bacillati</taxon>
        <taxon>Bacillota</taxon>
        <taxon>Clostridia</taxon>
        <taxon>Lachnospirales</taxon>
        <taxon>Lachnospiraceae</taxon>
        <taxon>Lachnotalea</taxon>
    </lineage>
</organism>
<dbReference type="RefSeq" id="WP_094378320.1">
    <property type="nucleotide sequence ID" value="NZ_NOKA02000113.1"/>
</dbReference>
<comment type="caution">
    <text evidence="1">The sequence shown here is derived from an EMBL/GenBank/DDBJ whole genome shotgun (WGS) entry which is preliminary data.</text>
</comment>
<dbReference type="Gene3D" id="3.40.50.150">
    <property type="entry name" value="Vaccinia Virus protein VP39"/>
    <property type="match status" value="1"/>
</dbReference>
<proteinExistence type="predicted"/>